<dbReference type="InterPro" id="IPR033898">
    <property type="entry name" value="RNAP_AC19"/>
</dbReference>
<evidence type="ECO:0000313" key="7">
    <source>
        <dbReference type="EMBL" id="WIA10354.1"/>
    </source>
</evidence>
<dbReference type="PANTHER" id="PTHR13946:SF28">
    <property type="entry name" value="DNA-DIRECTED RNA POLYMERASES I AND III SUBUNIT RPAC2"/>
    <property type="match status" value="1"/>
</dbReference>
<evidence type="ECO:0000259" key="6">
    <source>
        <dbReference type="Pfam" id="PF13656"/>
    </source>
</evidence>
<dbReference type="InterPro" id="IPR008193">
    <property type="entry name" value="RNA_pol_Rpb11_13-16kDa_CS"/>
</dbReference>
<dbReference type="EMBL" id="CP126209">
    <property type="protein sequence ID" value="WIA10354.1"/>
    <property type="molecule type" value="Genomic_DNA"/>
</dbReference>
<dbReference type="InterPro" id="IPR036603">
    <property type="entry name" value="RBP11-like"/>
</dbReference>
<evidence type="ECO:0000313" key="8">
    <source>
        <dbReference type="Proteomes" id="UP001244341"/>
    </source>
</evidence>
<organism evidence="7 8">
    <name type="scientific">Tetradesmus obliquus</name>
    <name type="common">Green alga</name>
    <name type="synonym">Acutodesmus obliquus</name>
    <dbReference type="NCBI Taxonomy" id="3088"/>
    <lineage>
        <taxon>Eukaryota</taxon>
        <taxon>Viridiplantae</taxon>
        <taxon>Chlorophyta</taxon>
        <taxon>core chlorophytes</taxon>
        <taxon>Chlorophyceae</taxon>
        <taxon>CS clade</taxon>
        <taxon>Sphaeropleales</taxon>
        <taxon>Scenedesmaceae</taxon>
        <taxon>Tetradesmus</taxon>
    </lineage>
</organism>
<protein>
    <recommendedName>
        <fullName evidence="6">DNA-directed RNA polymerase RBP11-like dimerisation domain-containing protein</fullName>
    </recommendedName>
</protein>
<evidence type="ECO:0000256" key="1">
    <source>
        <dbReference type="ARBA" id="ARBA00004123"/>
    </source>
</evidence>
<comment type="subcellular location">
    <subcellularLocation>
        <location evidence="1">Nucleus</location>
    </subcellularLocation>
</comment>
<dbReference type="CDD" id="cd07029">
    <property type="entry name" value="RNAP_I_III_AC19"/>
    <property type="match status" value="1"/>
</dbReference>
<dbReference type="PROSITE" id="PS01154">
    <property type="entry name" value="RNA_POL_L_13KD"/>
    <property type="match status" value="1"/>
</dbReference>
<evidence type="ECO:0000256" key="2">
    <source>
        <dbReference type="ARBA" id="ARBA00022478"/>
    </source>
</evidence>
<sequence>MAVPDEQRYSGTTFAVQEEDHTLANTLRFFLNKNPQVTFCGYSIPHPTEDAVNIRVQTTGEVTASQALVGACEECAKVCRHTRAVFDNALDRFKQQNPTQGQ</sequence>
<reference evidence="7 8" key="1">
    <citation type="submission" date="2023-05" db="EMBL/GenBank/DDBJ databases">
        <title>A 100% complete, gapless, phased diploid assembly of the Scenedesmus obliquus UTEX 3031 genome.</title>
        <authorList>
            <person name="Biondi T.C."/>
            <person name="Hanschen E.R."/>
            <person name="Kwon T."/>
            <person name="Eng W."/>
            <person name="Kruse C.P.S."/>
            <person name="Koehler S.I."/>
            <person name="Kunde Y."/>
            <person name="Gleasner C.D."/>
            <person name="You Mak K.T."/>
            <person name="Polle J."/>
            <person name="Hovde B.T."/>
            <person name="Starkenburg S.R."/>
        </authorList>
    </citation>
    <scope>NUCLEOTIDE SEQUENCE [LARGE SCALE GENOMIC DNA]</scope>
    <source>
        <strain evidence="7 8">DOE0152z</strain>
    </source>
</reference>
<keyword evidence="4" id="KW-0539">Nucleus</keyword>
<keyword evidence="3" id="KW-0804">Transcription</keyword>
<dbReference type="Pfam" id="PF13656">
    <property type="entry name" value="RNA_pol_L_2"/>
    <property type="match status" value="1"/>
</dbReference>
<dbReference type="HAMAP" id="MF_00261">
    <property type="entry name" value="RNApol_arch_Rpo11"/>
    <property type="match status" value="1"/>
</dbReference>
<proteinExistence type="inferred from homology"/>
<comment type="similarity">
    <text evidence="5">Belongs to the archaeal Rpo11/eukaryotic RPB11/RPC19 RNA polymerase subunit family.</text>
</comment>
<evidence type="ECO:0000256" key="3">
    <source>
        <dbReference type="ARBA" id="ARBA00023163"/>
    </source>
</evidence>
<evidence type="ECO:0000256" key="5">
    <source>
        <dbReference type="ARBA" id="ARBA00025751"/>
    </source>
</evidence>
<gene>
    <name evidence="7" type="ORF">OEZ85_010546</name>
</gene>
<evidence type="ECO:0000256" key="4">
    <source>
        <dbReference type="ARBA" id="ARBA00023242"/>
    </source>
</evidence>
<feature type="domain" description="DNA-directed RNA polymerase RBP11-like dimerisation" evidence="6">
    <location>
        <begin position="13"/>
        <end position="83"/>
    </location>
</feature>
<dbReference type="Gene3D" id="3.30.1360.10">
    <property type="entry name" value="RNA polymerase, RBP11-like subunit"/>
    <property type="match status" value="1"/>
</dbReference>
<name>A0ABY8TN82_TETOB</name>
<keyword evidence="2" id="KW-0240">DNA-directed RNA polymerase</keyword>
<dbReference type="InterPro" id="IPR022905">
    <property type="entry name" value="Rpo11-like"/>
</dbReference>
<dbReference type="Proteomes" id="UP001244341">
    <property type="component" value="Chromosome 2b"/>
</dbReference>
<dbReference type="PANTHER" id="PTHR13946">
    <property type="entry name" value="DNA-DIRECTED RNA POLYMERASE I,II,III"/>
    <property type="match status" value="1"/>
</dbReference>
<keyword evidence="8" id="KW-1185">Reference proteome</keyword>
<dbReference type="SUPFAM" id="SSF55257">
    <property type="entry name" value="RBP11-like subunits of RNA polymerase"/>
    <property type="match status" value="1"/>
</dbReference>
<accession>A0ABY8TN82</accession>
<dbReference type="InterPro" id="IPR009025">
    <property type="entry name" value="RBP11-like_dimer"/>
</dbReference>